<reference evidence="1 2" key="1">
    <citation type="submission" date="2019-04" db="EMBL/GenBank/DDBJ databases">
        <authorList>
            <person name="Li M."/>
            <person name="Gao C."/>
        </authorList>
    </citation>
    <scope>NUCLEOTIDE SEQUENCE [LARGE SCALE GENOMIC DNA]</scope>
    <source>
        <strain evidence="1 2">BGMRC 2031</strain>
    </source>
</reference>
<comment type="caution">
    <text evidence="1">The sequence shown here is derived from an EMBL/GenBank/DDBJ whole genome shotgun (WGS) entry which is preliminary data.</text>
</comment>
<proteinExistence type="predicted"/>
<dbReference type="RefSeq" id="WP_136992925.1">
    <property type="nucleotide sequence ID" value="NZ_SZPQ01000066.1"/>
</dbReference>
<dbReference type="Gene3D" id="3.30.420.310">
    <property type="entry name" value="2-keto-3-deoxy-galactonokinase, C-terminal domain"/>
    <property type="match status" value="1"/>
</dbReference>
<sequence>MTRLTDAALIALDWGTSSLRAWCLDQSGRVLASTASPEGIMSVPVGGFADVFARVVAPWRAARPDLPALASGMIGSAQGWREAPYLPCPAGPNELARAMAFLPDWGLHIVPGVAQRRPANVMRGEETQIAGALAERPELAASAHLVLPGTHSKWVAIADGRITDFSTYMTGELFAVLRQHSILGRLVTPDLPPATPEQTDQAFSAGVAAARQGSILPQLFATRAEALLGEMPAAVSLDYLSGLLIGGEIASALAVRHPAAAPILIGASGLVARYRQALDSFGLPGAEHIDNTAVTGLWRIACAAGLVTPSTGE</sequence>
<protein>
    <submittedName>
        <fullName evidence="1">2-dehydro-3-deoxygalactonokinase</fullName>
    </submittedName>
</protein>
<evidence type="ECO:0000313" key="2">
    <source>
        <dbReference type="Proteomes" id="UP000305202"/>
    </source>
</evidence>
<dbReference type="InterPro" id="IPR007729">
    <property type="entry name" value="DGOK"/>
</dbReference>
<keyword evidence="2" id="KW-1185">Reference proteome</keyword>
<dbReference type="CDD" id="cd24012">
    <property type="entry name" value="ASKHA_NBD_KDGal-kinase"/>
    <property type="match status" value="1"/>
</dbReference>
<dbReference type="EMBL" id="SZPQ01000066">
    <property type="protein sequence ID" value="TKI02632.1"/>
    <property type="molecule type" value="Genomic_DNA"/>
</dbReference>
<dbReference type="Proteomes" id="UP000305202">
    <property type="component" value="Unassembled WGS sequence"/>
</dbReference>
<organism evidence="1 2">
    <name type="scientific">Martelella alba</name>
    <dbReference type="NCBI Taxonomy" id="2590451"/>
    <lineage>
        <taxon>Bacteria</taxon>
        <taxon>Pseudomonadati</taxon>
        <taxon>Pseudomonadota</taxon>
        <taxon>Alphaproteobacteria</taxon>
        <taxon>Hyphomicrobiales</taxon>
        <taxon>Aurantimonadaceae</taxon>
        <taxon>Martelella</taxon>
    </lineage>
</organism>
<name>A0ABY2SDN1_9HYPH</name>
<gene>
    <name evidence="1" type="ORF">FCN80_24415</name>
</gene>
<dbReference type="Pfam" id="PF05035">
    <property type="entry name" value="DGOK"/>
    <property type="match status" value="1"/>
</dbReference>
<accession>A0ABY2SDN1</accession>
<dbReference type="Gene3D" id="3.30.420.300">
    <property type="entry name" value="2-keto-3-deoxy-galactonokinase, substrate binding domain"/>
    <property type="match status" value="1"/>
</dbReference>
<evidence type="ECO:0000313" key="1">
    <source>
        <dbReference type="EMBL" id="TKI02632.1"/>
    </source>
</evidence>
<dbReference type="InterPro" id="IPR042257">
    <property type="entry name" value="DGOK_C"/>
</dbReference>
<dbReference type="InterPro" id="IPR042258">
    <property type="entry name" value="DGOK_N"/>
</dbReference>